<proteinExistence type="predicted"/>
<dbReference type="AlphaFoldDB" id="U5DPU2"/>
<gene>
    <name evidence="2" type="ORF">KR51_00007020</name>
</gene>
<evidence type="ECO:0000313" key="3">
    <source>
        <dbReference type="Proteomes" id="UP000016960"/>
    </source>
</evidence>
<reference evidence="2 3" key="1">
    <citation type="submission" date="2013-05" db="EMBL/GenBank/DDBJ databases">
        <title>Draft genome sequence of Rubidibacter lacunae KORDI 51-2.</title>
        <authorList>
            <person name="Choi D.H."/>
            <person name="Noh J.H."/>
            <person name="Kwon K.-K."/>
            <person name="Lee J.-H."/>
            <person name="Ryu J.-Y."/>
        </authorList>
    </citation>
    <scope>NUCLEOTIDE SEQUENCE [LARGE SCALE GENOMIC DNA]</scope>
    <source>
        <strain evidence="2 3">KORDI 51-2</strain>
    </source>
</reference>
<dbReference type="PATRIC" id="fig|582515.4.peg.781"/>
<accession>U5DPU2</accession>
<dbReference type="RefSeq" id="WP_022604757.1">
    <property type="nucleotide sequence ID" value="NZ_ASSJ01000015.1"/>
</dbReference>
<evidence type="ECO:0000256" key="1">
    <source>
        <dbReference type="SAM" id="MobiDB-lite"/>
    </source>
</evidence>
<dbReference type="eggNOG" id="ENOG5032U25">
    <property type="taxonomic scope" value="Bacteria"/>
</dbReference>
<dbReference type="Proteomes" id="UP000016960">
    <property type="component" value="Unassembled WGS sequence"/>
</dbReference>
<dbReference type="EMBL" id="ASSJ01000015">
    <property type="protein sequence ID" value="ERN42609.1"/>
    <property type="molecule type" value="Genomic_DNA"/>
</dbReference>
<dbReference type="STRING" id="582515.KR51_00007020"/>
<organism evidence="2 3">
    <name type="scientific">Rubidibacter lacunae KORDI 51-2</name>
    <dbReference type="NCBI Taxonomy" id="582515"/>
    <lineage>
        <taxon>Bacteria</taxon>
        <taxon>Bacillati</taxon>
        <taxon>Cyanobacteriota</taxon>
        <taxon>Cyanophyceae</taxon>
        <taxon>Oscillatoriophycideae</taxon>
        <taxon>Chroococcales</taxon>
        <taxon>Aphanothecaceae</taxon>
        <taxon>Rubidibacter</taxon>
    </lineage>
</organism>
<dbReference type="InParanoid" id="U5DPU2"/>
<protein>
    <submittedName>
        <fullName evidence="2">Uncharacterized protein</fullName>
    </submittedName>
</protein>
<feature type="region of interest" description="Disordered" evidence="1">
    <location>
        <begin position="1"/>
        <end position="33"/>
    </location>
</feature>
<dbReference type="OrthoDB" id="463986at2"/>
<comment type="caution">
    <text evidence="2">The sequence shown here is derived from an EMBL/GenBank/DDBJ whole genome shotgun (WGS) entry which is preliminary data.</text>
</comment>
<sequence length="141" mass="15516">MTEESQLPRESAIIEANDRAGALVDQHMPGASEQVRAETRSLIEAIARKAQVEAQKAGEFALDNYLEAVRRARKEVEATDLFDPERIEQAVEMMRADAEKNWDALVRDVASLGDRVQDAARAAWDALTPARDDDADAPPSA</sequence>
<name>U5DPU2_9CHRO</name>
<evidence type="ECO:0000313" key="2">
    <source>
        <dbReference type="EMBL" id="ERN42609.1"/>
    </source>
</evidence>
<keyword evidence="3" id="KW-1185">Reference proteome</keyword>